<evidence type="ECO:0000313" key="4">
    <source>
        <dbReference type="Proteomes" id="UP000191112"/>
    </source>
</evidence>
<evidence type="ECO:0000256" key="2">
    <source>
        <dbReference type="SAM" id="SignalP"/>
    </source>
</evidence>
<keyword evidence="1" id="KW-1133">Transmembrane helix</keyword>
<dbReference type="RefSeq" id="WP_079667648.1">
    <property type="nucleotide sequence ID" value="NZ_FUYZ01000009.1"/>
</dbReference>
<dbReference type="SUPFAM" id="SSF48452">
    <property type="entry name" value="TPR-like"/>
    <property type="match status" value="2"/>
</dbReference>
<evidence type="ECO:0000256" key="1">
    <source>
        <dbReference type="SAM" id="Phobius"/>
    </source>
</evidence>
<protein>
    <recommendedName>
        <fullName evidence="5">Tetratricopeptide repeat-containing protein</fullName>
    </recommendedName>
</protein>
<feature type="signal peptide" evidence="2">
    <location>
        <begin position="1"/>
        <end position="21"/>
    </location>
</feature>
<organism evidence="3 4">
    <name type="scientific">Soonwooa buanensis</name>
    <dbReference type="NCBI Taxonomy" id="619805"/>
    <lineage>
        <taxon>Bacteria</taxon>
        <taxon>Pseudomonadati</taxon>
        <taxon>Bacteroidota</taxon>
        <taxon>Flavobacteriia</taxon>
        <taxon>Flavobacteriales</taxon>
        <taxon>Weeksellaceae</taxon>
        <taxon>Chryseobacterium group</taxon>
        <taxon>Soonwooa</taxon>
    </lineage>
</organism>
<evidence type="ECO:0000313" key="3">
    <source>
        <dbReference type="EMBL" id="SKC02008.1"/>
    </source>
</evidence>
<dbReference type="STRING" id="619805.SAMN05660477_02447"/>
<dbReference type="InterPro" id="IPR011990">
    <property type="entry name" value="TPR-like_helical_dom_sf"/>
</dbReference>
<keyword evidence="1" id="KW-0812">Transmembrane</keyword>
<proteinExistence type="predicted"/>
<dbReference type="OrthoDB" id="1253697at2"/>
<reference evidence="3 4" key="1">
    <citation type="submission" date="2017-02" db="EMBL/GenBank/DDBJ databases">
        <authorList>
            <person name="Peterson S.W."/>
        </authorList>
    </citation>
    <scope>NUCLEOTIDE SEQUENCE [LARGE SCALE GENOMIC DNA]</scope>
    <source>
        <strain evidence="3 4">DSM 22323</strain>
    </source>
</reference>
<dbReference type="SMART" id="SM00028">
    <property type="entry name" value="TPR"/>
    <property type="match status" value="3"/>
</dbReference>
<keyword evidence="2" id="KW-0732">Signal</keyword>
<sequence>MRSWLIAICCCFLLAPKQIFAQDLEADKLKFKEARMLLYDEPEKAISISKSLLKTEKTPDQIANIYMLISNAYVAKRDIDSSLYYIMRTSDLLTTNVKTVTKIRILNTIGVQYQQMDLFDKALENLEKSEALCRTLPAKDYDRNFNLNFIDAVRGMIYRSQSNPEMAINKFVPAISFFKNLATEPKNDANISVFSYNLAYCFLELKNYNQAKNYFDEAIFYGKRSGTKSLEAFAYKGMADNYYTQHDYKKSLEILAAAEILAKDVSDLSLKEGIYEITRDNYLALNDWTKYQSYNELLRLTRQKKQDSELKSLNRLMNLQNQDFQKKLSKSEKQFSIYQIIIWSIVILALLIMLKRILDFRKRNKTLTQKLGSQLTD</sequence>
<feature type="chain" id="PRO_5012843568" description="Tetratricopeptide repeat-containing protein" evidence="2">
    <location>
        <begin position="22"/>
        <end position="377"/>
    </location>
</feature>
<dbReference type="Proteomes" id="UP000191112">
    <property type="component" value="Unassembled WGS sequence"/>
</dbReference>
<accession>A0A1T5G0P8</accession>
<dbReference type="AlphaFoldDB" id="A0A1T5G0P8"/>
<keyword evidence="1" id="KW-0472">Membrane</keyword>
<name>A0A1T5G0P8_9FLAO</name>
<dbReference type="Gene3D" id="1.25.40.10">
    <property type="entry name" value="Tetratricopeptide repeat domain"/>
    <property type="match status" value="2"/>
</dbReference>
<dbReference type="EMBL" id="FUYZ01000009">
    <property type="protein sequence ID" value="SKC02008.1"/>
    <property type="molecule type" value="Genomic_DNA"/>
</dbReference>
<dbReference type="Pfam" id="PF13181">
    <property type="entry name" value="TPR_8"/>
    <property type="match status" value="1"/>
</dbReference>
<keyword evidence="4" id="KW-1185">Reference proteome</keyword>
<feature type="transmembrane region" description="Helical" evidence="1">
    <location>
        <begin position="335"/>
        <end position="354"/>
    </location>
</feature>
<gene>
    <name evidence="3" type="ORF">SAMN05660477_02447</name>
</gene>
<evidence type="ECO:0008006" key="5">
    <source>
        <dbReference type="Google" id="ProtNLM"/>
    </source>
</evidence>
<dbReference type="InterPro" id="IPR019734">
    <property type="entry name" value="TPR_rpt"/>
</dbReference>